<organism evidence="7 8">
    <name type="scientific">Daucus carota subsp. sativus</name>
    <name type="common">Carrot</name>
    <dbReference type="NCBI Taxonomy" id="79200"/>
    <lineage>
        <taxon>Eukaryota</taxon>
        <taxon>Viridiplantae</taxon>
        <taxon>Streptophyta</taxon>
        <taxon>Embryophyta</taxon>
        <taxon>Tracheophyta</taxon>
        <taxon>Spermatophyta</taxon>
        <taxon>Magnoliopsida</taxon>
        <taxon>eudicotyledons</taxon>
        <taxon>Gunneridae</taxon>
        <taxon>Pentapetalae</taxon>
        <taxon>asterids</taxon>
        <taxon>campanulids</taxon>
        <taxon>Apiales</taxon>
        <taxon>Apiaceae</taxon>
        <taxon>Apioideae</taxon>
        <taxon>Scandiceae</taxon>
        <taxon>Daucinae</taxon>
        <taxon>Daucus</taxon>
        <taxon>Daucus sect. Daucus</taxon>
    </lineage>
</organism>
<evidence type="ECO:0000313" key="8">
    <source>
        <dbReference type="Proteomes" id="UP000077755"/>
    </source>
</evidence>
<sequence length="207" mass="24386">MTRMRQKRDEMLKTDYLICPRIKKRLDLLITESRNWTASWDGQKLFAVKQGTRVNTVDLETMSCSCRVFDLTGIPCEHAIAAIYDRRHQVIDYISDYYKRSKYLASYQHSLEAIKGEEFWEVHSTDELLPPDIPKKLRGRPKRLRRREDWEGGNRIQSSQDENHVVAQRKKTPKEAKRQKIQVRRAVKNVDKQKLPFVKNNDPTGGD</sequence>
<dbReference type="AlphaFoldDB" id="A0AAF1B4M8"/>
<dbReference type="Proteomes" id="UP000077755">
    <property type="component" value="Chromosome 6"/>
</dbReference>
<evidence type="ECO:0000256" key="3">
    <source>
        <dbReference type="ARBA" id="ARBA00022833"/>
    </source>
</evidence>
<dbReference type="GO" id="GO:0008270">
    <property type="term" value="F:zinc ion binding"/>
    <property type="evidence" value="ECO:0007669"/>
    <property type="project" value="UniProtKB-KW"/>
</dbReference>
<dbReference type="PROSITE" id="PS50966">
    <property type="entry name" value="ZF_SWIM"/>
    <property type="match status" value="1"/>
</dbReference>
<reference evidence="7" key="2">
    <citation type="submission" date="2022-03" db="EMBL/GenBank/DDBJ databases">
        <title>Draft title - Genomic analysis of global carrot germplasm unveils the trajectory of domestication and the origin of high carotenoid orange carrot.</title>
        <authorList>
            <person name="Iorizzo M."/>
            <person name="Ellison S."/>
            <person name="Senalik D."/>
            <person name="Macko-Podgorni A."/>
            <person name="Grzebelus D."/>
            <person name="Bostan H."/>
            <person name="Rolling W."/>
            <person name="Curaba J."/>
            <person name="Simon P."/>
        </authorList>
    </citation>
    <scope>NUCLEOTIDE SEQUENCE</scope>
    <source>
        <tissue evidence="7">Leaf</tissue>
    </source>
</reference>
<keyword evidence="2 4" id="KW-0863">Zinc-finger</keyword>
<keyword evidence="3" id="KW-0862">Zinc</keyword>
<evidence type="ECO:0000256" key="4">
    <source>
        <dbReference type="PROSITE-ProRule" id="PRU00325"/>
    </source>
</evidence>
<reference evidence="7" key="1">
    <citation type="journal article" date="2016" name="Nat. Genet.">
        <title>A high-quality carrot genome assembly provides new insights into carotenoid accumulation and asterid genome evolution.</title>
        <authorList>
            <person name="Iorizzo M."/>
            <person name="Ellison S."/>
            <person name="Senalik D."/>
            <person name="Zeng P."/>
            <person name="Satapoomin P."/>
            <person name="Huang J."/>
            <person name="Bowman M."/>
            <person name="Iovene M."/>
            <person name="Sanseverino W."/>
            <person name="Cavagnaro P."/>
            <person name="Yildiz M."/>
            <person name="Macko-Podgorni A."/>
            <person name="Moranska E."/>
            <person name="Grzebelus E."/>
            <person name="Grzebelus D."/>
            <person name="Ashrafi H."/>
            <person name="Zheng Z."/>
            <person name="Cheng S."/>
            <person name="Spooner D."/>
            <person name="Van Deynze A."/>
            <person name="Simon P."/>
        </authorList>
    </citation>
    <scope>NUCLEOTIDE SEQUENCE</scope>
    <source>
        <tissue evidence="7">Leaf</tissue>
    </source>
</reference>
<dbReference type="InterPro" id="IPR007527">
    <property type="entry name" value="Znf_SWIM"/>
</dbReference>
<dbReference type="PANTHER" id="PTHR31973:SF187">
    <property type="entry name" value="MUTATOR TRANSPOSASE MUDRA PROTEIN"/>
    <property type="match status" value="1"/>
</dbReference>
<dbReference type="InterPro" id="IPR006564">
    <property type="entry name" value="Znf_PMZ"/>
</dbReference>
<evidence type="ECO:0000313" key="7">
    <source>
        <dbReference type="EMBL" id="WOH06484.1"/>
    </source>
</evidence>
<accession>A0AAF1B4M8</accession>
<keyword evidence="1" id="KW-0479">Metal-binding</keyword>
<feature type="domain" description="SWIM-type" evidence="6">
    <location>
        <begin position="55"/>
        <end position="87"/>
    </location>
</feature>
<name>A0AAF1B4M8_DAUCS</name>
<protein>
    <recommendedName>
        <fullName evidence="6">SWIM-type domain-containing protein</fullName>
    </recommendedName>
</protein>
<gene>
    <name evidence="7" type="ORF">DCAR_0625912</name>
</gene>
<dbReference type="EMBL" id="CP093348">
    <property type="protein sequence ID" value="WOH06484.1"/>
    <property type="molecule type" value="Genomic_DNA"/>
</dbReference>
<dbReference type="Pfam" id="PF04434">
    <property type="entry name" value="SWIM"/>
    <property type="match status" value="1"/>
</dbReference>
<evidence type="ECO:0000256" key="5">
    <source>
        <dbReference type="SAM" id="MobiDB-lite"/>
    </source>
</evidence>
<keyword evidence="8" id="KW-1185">Reference proteome</keyword>
<dbReference type="PANTHER" id="PTHR31973">
    <property type="entry name" value="POLYPROTEIN, PUTATIVE-RELATED"/>
    <property type="match status" value="1"/>
</dbReference>
<evidence type="ECO:0000256" key="2">
    <source>
        <dbReference type="ARBA" id="ARBA00022771"/>
    </source>
</evidence>
<feature type="region of interest" description="Disordered" evidence="5">
    <location>
        <begin position="144"/>
        <end position="207"/>
    </location>
</feature>
<dbReference type="SMART" id="SM00575">
    <property type="entry name" value="ZnF_PMZ"/>
    <property type="match status" value="1"/>
</dbReference>
<evidence type="ECO:0000256" key="1">
    <source>
        <dbReference type="ARBA" id="ARBA00022723"/>
    </source>
</evidence>
<proteinExistence type="predicted"/>
<evidence type="ECO:0000259" key="6">
    <source>
        <dbReference type="PROSITE" id="PS50966"/>
    </source>
</evidence>